<dbReference type="InterPro" id="IPR000391">
    <property type="entry name" value="Rng_hydr_dOase-bsu"/>
</dbReference>
<proteinExistence type="inferred from homology"/>
<keyword evidence="2" id="KW-0560">Oxidoreductase</keyword>
<dbReference type="PANTHER" id="PTHR41534:SF2">
    <property type="entry name" value="3-PHENYLPROPIONATE_CINNAMIC ACID DIOXYGENASE SUBUNIT BETA"/>
    <property type="match status" value="1"/>
</dbReference>
<dbReference type="SUPFAM" id="SSF54427">
    <property type="entry name" value="NTF2-like"/>
    <property type="match status" value="1"/>
</dbReference>
<comment type="similarity">
    <text evidence="1">Belongs to the bacterial ring-hydroxylating dioxygenase beta subunit family.</text>
</comment>
<dbReference type="GO" id="GO:0019380">
    <property type="term" value="P:3-phenylpropionate catabolic process"/>
    <property type="evidence" value="ECO:0007669"/>
    <property type="project" value="TreeGrafter"/>
</dbReference>
<comment type="caution">
    <text evidence="3">The sequence shown here is derived from an EMBL/GenBank/DDBJ whole genome shotgun (WGS) entry which is preliminary data.</text>
</comment>
<dbReference type="RefSeq" id="WP_201309007.1">
    <property type="nucleotide sequence ID" value="NZ_JBALOT010000004.1"/>
</dbReference>
<dbReference type="Proteomes" id="UP000465778">
    <property type="component" value="Unassembled WGS sequence"/>
</dbReference>
<evidence type="ECO:0000256" key="2">
    <source>
        <dbReference type="ARBA" id="ARBA00023002"/>
    </source>
</evidence>
<keyword evidence="3" id="KW-0223">Dioxygenase</keyword>
<organism evidence="3 4">
    <name type="scientific">Cytobacillus firmus</name>
    <name type="common">Bacillus firmus</name>
    <dbReference type="NCBI Taxonomy" id="1399"/>
    <lineage>
        <taxon>Bacteria</taxon>
        <taxon>Bacillati</taxon>
        <taxon>Bacillota</taxon>
        <taxon>Bacilli</taxon>
        <taxon>Bacillales</taxon>
        <taxon>Bacillaceae</taxon>
        <taxon>Cytobacillus</taxon>
    </lineage>
</organism>
<gene>
    <name evidence="3" type="ORF">KIS1582_1312</name>
</gene>
<dbReference type="PANTHER" id="PTHR41534">
    <property type="entry name" value="BLR3401 PROTEIN"/>
    <property type="match status" value="1"/>
</dbReference>
<dbReference type="AlphaFoldDB" id="A0A800MZ40"/>
<dbReference type="CDD" id="cd00667">
    <property type="entry name" value="ring_hydroxylating_dioxygenases_beta"/>
    <property type="match status" value="1"/>
</dbReference>
<reference evidence="3 4" key="1">
    <citation type="journal article" date="2020" name="G3 (Bethesda)">
        <title>Whole Genome Sequencing and Comparative Genomics of Two Nematicidal Bacillus Strains Reveals a Wide Range of Possible Virulence Factors.</title>
        <authorList>
            <person name="Susic N."/>
            <person name="Janezic S."/>
            <person name="Rupnik M."/>
            <person name="Geric Stare B."/>
        </authorList>
    </citation>
    <scope>NUCLEOTIDE SEQUENCE [LARGE SCALE GENOMIC DNA]</scope>
    <source>
        <strain evidence="3 4">I-1582</strain>
    </source>
</reference>
<name>A0A800MZ40_CYTFI</name>
<evidence type="ECO:0000256" key="1">
    <source>
        <dbReference type="ARBA" id="ARBA00009570"/>
    </source>
</evidence>
<dbReference type="Gene3D" id="3.10.450.50">
    <property type="match status" value="1"/>
</dbReference>
<evidence type="ECO:0000313" key="3">
    <source>
        <dbReference type="EMBL" id="KAF0824925.1"/>
    </source>
</evidence>
<dbReference type="EMBL" id="VDEM01000009">
    <property type="protein sequence ID" value="KAF0824925.1"/>
    <property type="molecule type" value="Genomic_DNA"/>
</dbReference>
<evidence type="ECO:0000313" key="4">
    <source>
        <dbReference type="Proteomes" id="UP000465778"/>
    </source>
</evidence>
<dbReference type="GO" id="GO:0051213">
    <property type="term" value="F:dioxygenase activity"/>
    <property type="evidence" value="ECO:0007669"/>
    <property type="project" value="UniProtKB-KW"/>
</dbReference>
<dbReference type="NCBIfam" id="NF007479">
    <property type="entry name" value="PRK10069.1"/>
    <property type="match status" value="1"/>
</dbReference>
<protein>
    <submittedName>
        <fullName evidence="3">Aromatic-ring-hydroxylating dioxygenase, beta subunit</fullName>
    </submittedName>
</protein>
<sequence>MSSYLSIPITAHLQMEITNLLNMEAYYLDNGKYKEWLDLLSDDLTYRMPLRETLEGGVGANNVSKDASFFEETKKSLTTRVNRLYTKSAWVENPATRQRHFISNIMVDSTKDPDEFKVRSYFLFKRSRGSTHDIEEMFGERNDIVRKESNQWKIASRTILPDQSVITTMNMSMFL</sequence>
<dbReference type="InterPro" id="IPR032710">
    <property type="entry name" value="NTF2-like_dom_sf"/>
</dbReference>
<dbReference type="Pfam" id="PF00866">
    <property type="entry name" value="Ring_hydroxyl_B"/>
    <property type="match status" value="1"/>
</dbReference>
<accession>A0A800MZ40</accession>